<dbReference type="Proteomes" id="UP000327157">
    <property type="component" value="Chromosome 14"/>
</dbReference>
<reference evidence="2 3" key="3">
    <citation type="submission" date="2019-11" db="EMBL/GenBank/DDBJ databases">
        <title>A de novo genome assembly of a pear dwarfing rootstock.</title>
        <authorList>
            <person name="Wang F."/>
            <person name="Wang J."/>
            <person name="Li S."/>
            <person name="Zhang Y."/>
            <person name="Fang M."/>
            <person name="Ma L."/>
            <person name="Zhao Y."/>
            <person name="Jiang S."/>
        </authorList>
    </citation>
    <scope>NUCLEOTIDE SEQUENCE [LARGE SCALE GENOMIC DNA]</scope>
    <source>
        <strain evidence="2">S2</strain>
        <tissue evidence="2">Leaf</tissue>
    </source>
</reference>
<accession>A0A5N5FZ35</accession>
<feature type="region of interest" description="Disordered" evidence="1">
    <location>
        <begin position="54"/>
        <end position="73"/>
    </location>
</feature>
<proteinExistence type="predicted"/>
<gene>
    <name evidence="2" type="ORF">D8674_011524</name>
</gene>
<dbReference type="EMBL" id="SMOL01000553">
    <property type="protein sequence ID" value="KAB2608356.1"/>
    <property type="molecule type" value="Genomic_DNA"/>
</dbReference>
<comment type="caution">
    <text evidence="2">The sequence shown here is derived from an EMBL/GenBank/DDBJ whole genome shotgun (WGS) entry which is preliminary data.</text>
</comment>
<organism evidence="2 3">
    <name type="scientific">Pyrus ussuriensis x Pyrus communis</name>
    <dbReference type="NCBI Taxonomy" id="2448454"/>
    <lineage>
        <taxon>Eukaryota</taxon>
        <taxon>Viridiplantae</taxon>
        <taxon>Streptophyta</taxon>
        <taxon>Embryophyta</taxon>
        <taxon>Tracheophyta</taxon>
        <taxon>Spermatophyta</taxon>
        <taxon>Magnoliopsida</taxon>
        <taxon>eudicotyledons</taxon>
        <taxon>Gunneridae</taxon>
        <taxon>Pentapetalae</taxon>
        <taxon>rosids</taxon>
        <taxon>fabids</taxon>
        <taxon>Rosales</taxon>
        <taxon>Rosaceae</taxon>
        <taxon>Amygdaloideae</taxon>
        <taxon>Maleae</taxon>
        <taxon>Pyrus</taxon>
    </lineage>
</organism>
<evidence type="ECO:0000313" key="3">
    <source>
        <dbReference type="Proteomes" id="UP000327157"/>
    </source>
</evidence>
<reference evidence="3" key="2">
    <citation type="submission" date="2019-10" db="EMBL/GenBank/DDBJ databases">
        <title>A de novo genome assembly of a pear dwarfing rootstock.</title>
        <authorList>
            <person name="Wang F."/>
            <person name="Wang J."/>
            <person name="Li S."/>
            <person name="Zhang Y."/>
            <person name="Fang M."/>
            <person name="Ma L."/>
            <person name="Zhao Y."/>
            <person name="Jiang S."/>
        </authorList>
    </citation>
    <scope>NUCLEOTIDE SEQUENCE [LARGE SCALE GENOMIC DNA]</scope>
</reference>
<reference evidence="2 3" key="1">
    <citation type="submission" date="2019-09" db="EMBL/GenBank/DDBJ databases">
        <authorList>
            <person name="Ou C."/>
        </authorList>
    </citation>
    <scope>NUCLEOTIDE SEQUENCE [LARGE SCALE GENOMIC DNA]</scope>
    <source>
        <strain evidence="2">S2</strain>
        <tissue evidence="2">Leaf</tissue>
    </source>
</reference>
<evidence type="ECO:0000256" key="1">
    <source>
        <dbReference type="SAM" id="MobiDB-lite"/>
    </source>
</evidence>
<feature type="compositionally biased region" description="Basic and acidic residues" evidence="1">
    <location>
        <begin position="54"/>
        <end position="64"/>
    </location>
</feature>
<name>A0A5N5FZ35_9ROSA</name>
<dbReference type="AlphaFoldDB" id="A0A5N5FZ35"/>
<protein>
    <submittedName>
        <fullName evidence="2">TMV resistance protein N-like</fullName>
    </submittedName>
</protein>
<sequence length="179" mass="20023">MFHQKNQLLLIGNTEKVDVRLDKEAMNSLVIQEAAKQEVGSSHVAGETRDVSELIGDSEDKAKPAMETQATRQTRATVVETLEVKGPLNPSLLLLLPTQCMLPLLGLSLQRQSSAPTHSTPHSALVVTPTSQFDPRTEEMPHFMEDDSNSKAYQHKHIEKLSLFQSSLWDVRDFYIEEA</sequence>
<evidence type="ECO:0000313" key="2">
    <source>
        <dbReference type="EMBL" id="KAB2608356.1"/>
    </source>
</evidence>
<keyword evidence="3" id="KW-1185">Reference proteome</keyword>